<comment type="subcellular location">
    <subcellularLocation>
        <location evidence="1">Cell membrane</location>
        <topology evidence="1">Multi-pass membrane protein</topology>
    </subcellularLocation>
</comment>
<proteinExistence type="inferred from homology"/>
<dbReference type="PANTHER" id="PTHR23501">
    <property type="entry name" value="MAJOR FACILITATOR SUPERFAMILY"/>
    <property type="match status" value="1"/>
</dbReference>
<dbReference type="Pfam" id="PF07690">
    <property type="entry name" value="MFS_1"/>
    <property type="match status" value="1"/>
</dbReference>
<gene>
    <name evidence="10" type="ORF">FE697_004165</name>
</gene>
<evidence type="ECO:0000256" key="1">
    <source>
        <dbReference type="ARBA" id="ARBA00004651"/>
    </source>
</evidence>
<evidence type="ECO:0000313" key="10">
    <source>
        <dbReference type="EMBL" id="KAA1425084.1"/>
    </source>
</evidence>
<feature type="transmembrane region" description="Helical" evidence="8">
    <location>
        <begin position="112"/>
        <end position="133"/>
    </location>
</feature>
<dbReference type="Gene3D" id="1.20.1250.20">
    <property type="entry name" value="MFS general substrate transporter like domains"/>
    <property type="match status" value="1"/>
</dbReference>
<evidence type="ECO:0000256" key="3">
    <source>
        <dbReference type="ARBA" id="ARBA00022448"/>
    </source>
</evidence>
<feature type="transmembrane region" description="Helical" evidence="8">
    <location>
        <begin position="341"/>
        <end position="359"/>
    </location>
</feature>
<feature type="transmembrane region" description="Helical" evidence="8">
    <location>
        <begin position="87"/>
        <end position="106"/>
    </location>
</feature>
<feature type="transmembrane region" description="Helical" evidence="8">
    <location>
        <begin position="56"/>
        <end position="75"/>
    </location>
</feature>
<keyword evidence="5 8" id="KW-0812">Transmembrane</keyword>
<dbReference type="PROSITE" id="PS50850">
    <property type="entry name" value="MFS"/>
    <property type="match status" value="1"/>
</dbReference>
<dbReference type="GO" id="GO:0005886">
    <property type="term" value="C:plasma membrane"/>
    <property type="evidence" value="ECO:0007669"/>
    <property type="project" value="UniProtKB-SubCell"/>
</dbReference>
<organism evidence="10 11">
    <name type="scientific">Mumia zhuanghuii</name>
    <dbReference type="NCBI Taxonomy" id="2585211"/>
    <lineage>
        <taxon>Bacteria</taxon>
        <taxon>Bacillati</taxon>
        <taxon>Actinomycetota</taxon>
        <taxon>Actinomycetes</taxon>
        <taxon>Propionibacteriales</taxon>
        <taxon>Nocardioidaceae</taxon>
        <taxon>Mumia</taxon>
    </lineage>
</organism>
<feature type="transmembrane region" description="Helical" evidence="8">
    <location>
        <begin position="145"/>
        <end position="163"/>
    </location>
</feature>
<reference evidence="10 11" key="1">
    <citation type="submission" date="2019-09" db="EMBL/GenBank/DDBJ databases">
        <title>Mumia zhuanghuii sp. nov. isolated from the intestinal contents of plateau pika (Ochotona curzoniae) in the Qinghai-Tibet plateau of China.</title>
        <authorList>
            <person name="Tian Z."/>
        </authorList>
    </citation>
    <scope>NUCLEOTIDE SEQUENCE [LARGE SCALE GENOMIC DNA]</scope>
    <source>
        <strain evidence="11">350</strain>
    </source>
</reference>
<evidence type="ECO:0000256" key="2">
    <source>
        <dbReference type="ARBA" id="ARBA00007520"/>
    </source>
</evidence>
<dbReference type="PRINTS" id="PR01036">
    <property type="entry name" value="TCRTETB"/>
</dbReference>
<feature type="transmembrane region" description="Helical" evidence="8">
    <location>
        <begin position="239"/>
        <end position="256"/>
    </location>
</feature>
<dbReference type="AlphaFoldDB" id="A0A5Q6S3W3"/>
<dbReference type="NCBIfam" id="TIGR00711">
    <property type="entry name" value="efflux_EmrB"/>
    <property type="match status" value="1"/>
</dbReference>
<comment type="caution">
    <text evidence="10">The sequence shown here is derived from an EMBL/GenBank/DDBJ whole genome shotgun (WGS) entry which is preliminary data.</text>
</comment>
<dbReference type="OrthoDB" id="7375466at2"/>
<evidence type="ECO:0000256" key="6">
    <source>
        <dbReference type="ARBA" id="ARBA00022989"/>
    </source>
</evidence>
<name>A0A5Q6S3W3_9ACTN</name>
<accession>A0A5Q6S3W3</accession>
<keyword evidence="6 8" id="KW-1133">Transmembrane helix</keyword>
<dbReference type="FunFam" id="1.20.1720.10:FF:000004">
    <property type="entry name" value="EmrB/QacA family drug resistance transporter"/>
    <property type="match status" value="1"/>
</dbReference>
<keyword evidence="7 8" id="KW-0472">Membrane</keyword>
<sequence length="669" mass="70914">MTGHTQQGTVPEALPQRRIWWIFGGLMLAMLLAALDQTIVATALPTIVSDLGGAEHLSWVVTSYMLASTVTTMLWGKFGDLFGRKGVFVVCIVIFLVGSALAGTSQTMGQLIAWRAMQGVGGGGLMVLAQAIIGDVVPPRDRGKYQGVFGAVFGVASVAGPLLGGLFVDHLSWEWVFYINLPIGVVALFAVVTVLPRTRPDRTPSIDYAGILLLGTVATAIVLVTSLGGTTWDWNSAPVWGSIAIGIAAVIGFVVAERRAVEPVLPLRLFANRVFTTASVVGFVVGFAMFGAITFLPLYLQQIKGSSPTESGLEMLPLMAGLLLTSIGSGQVISRTGRYKAFPIIGTAVMAVGLYLLSLMDRETSTAQASASMFVLGLGIGMVMQVLVLAVQNSVEYRDLGTATSGATFFRTIGSSVGVAAFGTILTHALTDSLTQSRPSTAAGPCAADALSKSSEALAQCPPEVQLWFIDSYAEAIGVVFLAAVPIAVLAFFLTWLIPEVRLQKVVGSQNAGDAAGETFALPSSRTSYEELRLLLWRRVGRLDPLRVYEALAADLDLQLAPEECWMVTRASIKGPRSIETMAARAESTPEAVRLVAESLARRAMVVVDGDTVTATAAGEAAAEALRANERARLQAYIAEWGAEPEVEELVEQLTEQLLTDEPSGASER</sequence>
<dbReference type="SUPFAM" id="SSF103473">
    <property type="entry name" value="MFS general substrate transporter"/>
    <property type="match status" value="1"/>
</dbReference>
<comment type="similarity">
    <text evidence="2">Belongs to the major facilitator superfamily. TCR/Tet family.</text>
</comment>
<keyword evidence="3" id="KW-0813">Transport</keyword>
<dbReference type="PANTHER" id="PTHR23501:SF197">
    <property type="entry name" value="COMD"/>
    <property type="match status" value="1"/>
</dbReference>
<dbReference type="EMBL" id="VDFQ02000001">
    <property type="protein sequence ID" value="KAA1425084.1"/>
    <property type="molecule type" value="Genomic_DNA"/>
</dbReference>
<feature type="domain" description="Major facilitator superfamily (MFS) profile" evidence="9">
    <location>
        <begin position="22"/>
        <end position="502"/>
    </location>
</feature>
<dbReference type="CDD" id="cd17502">
    <property type="entry name" value="MFS_Azr1_MDR_like"/>
    <property type="match status" value="1"/>
</dbReference>
<feature type="transmembrane region" description="Helical" evidence="8">
    <location>
        <begin position="476"/>
        <end position="498"/>
    </location>
</feature>
<dbReference type="InterPro" id="IPR036259">
    <property type="entry name" value="MFS_trans_sf"/>
</dbReference>
<feature type="transmembrane region" description="Helical" evidence="8">
    <location>
        <begin position="208"/>
        <end position="227"/>
    </location>
</feature>
<evidence type="ECO:0000256" key="5">
    <source>
        <dbReference type="ARBA" id="ARBA00022692"/>
    </source>
</evidence>
<protein>
    <submittedName>
        <fullName evidence="10">MFS transporter</fullName>
    </submittedName>
</protein>
<feature type="transmembrane region" description="Helical" evidence="8">
    <location>
        <begin position="371"/>
        <end position="391"/>
    </location>
</feature>
<evidence type="ECO:0000259" key="9">
    <source>
        <dbReference type="PROSITE" id="PS50850"/>
    </source>
</evidence>
<evidence type="ECO:0000313" key="11">
    <source>
        <dbReference type="Proteomes" id="UP000307768"/>
    </source>
</evidence>
<dbReference type="InterPro" id="IPR020846">
    <property type="entry name" value="MFS_dom"/>
</dbReference>
<dbReference type="RefSeq" id="WP_149768258.1">
    <property type="nucleotide sequence ID" value="NZ_VDFQ02000001.1"/>
</dbReference>
<dbReference type="GO" id="GO:0022857">
    <property type="term" value="F:transmembrane transporter activity"/>
    <property type="evidence" value="ECO:0007669"/>
    <property type="project" value="InterPro"/>
</dbReference>
<dbReference type="InterPro" id="IPR011701">
    <property type="entry name" value="MFS"/>
</dbReference>
<evidence type="ECO:0000256" key="4">
    <source>
        <dbReference type="ARBA" id="ARBA00022475"/>
    </source>
</evidence>
<keyword evidence="4" id="KW-1003">Cell membrane</keyword>
<feature type="transmembrane region" description="Helical" evidence="8">
    <location>
        <begin position="20"/>
        <end position="44"/>
    </location>
</feature>
<evidence type="ECO:0000256" key="7">
    <source>
        <dbReference type="ARBA" id="ARBA00023136"/>
    </source>
</evidence>
<feature type="transmembrane region" description="Helical" evidence="8">
    <location>
        <begin position="175"/>
        <end position="196"/>
    </location>
</feature>
<feature type="transmembrane region" description="Helical" evidence="8">
    <location>
        <begin position="277"/>
        <end position="300"/>
    </location>
</feature>
<feature type="transmembrane region" description="Helical" evidence="8">
    <location>
        <begin position="412"/>
        <end position="430"/>
    </location>
</feature>
<evidence type="ECO:0000256" key="8">
    <source>
        <dbReference type="SAM" id="Phobius"/>
    </source>
</evidence>
<feature type="transmembrane region" description="Helical" evidence="8">
    <location>
        <begin position="315"/>
        <end position="334"/>
    </location>
</feature>
<dbReference type="Gene3D" id="1.20.1720.10">
    <property type="entry name" value="Multidrug resistance protein D"/>
    <property type="match status" value="1"/>
</dbReference>
<dbReference type="Proteomes" id="UP000307768">
    <property type="component" value="Unassembled WGS sequence"/>
</dbReference>
<dbReference type="InterPro" id="IPR004638">
    <property type="entry name" value="EmrB-like"/>
</dbReference>